<feature type="region of interest" description="Disordered" evidence="10">
    <location>
        <begin position="1"/>
        <end position="23"/>
    </location>
</feature>
<dbReference type="GO" id="GO:0046872">
    <property type="term" value="F:metal ion binding"/>
    <property type="evidence" value="ECO:0007669"/>
    <property type="project" value="UniProtKB-KW"/>
</dbReference>
<dbReference type="InterPro" id="IPR008333">
    <property type="entry name" value="Cbr1-like_FAD-bd_dom"/>
</dbReference>
<protein>
    <submittedName>
        <fullName evidence="13">Ferredoxin-NADP reductase</fullName>
    </submittedName>
</protein>
<dbReference type="InterPro" id="IPR054582">
    <property type="entry name" value="DmmA-like_N"/>
</dbReference>
<proteinExistence type="predicted"/>
<evidence type="ECO:0000256" key="9">
    <source>
        <dbReference type="ARBA" id="ARBA00023014"/>
    </source>
</evidence>
<dbReference type="InterPro" id="IPR050415">
    <property type="entry name" value="MRET"/>
</dbReference>
<evidence type="ECO:0000256" key="4">
    <source>
        <dbReference type="ARBA" id="ARBA00022643"/>
    </source>
</evidence>
<keyword evidence="3" id="KW-0285">Flavoprotein</keyword>
<dbReference type="PROSITE" id="PS00197">
    <property type="entry name" value="2FE2S_FER_1"/>
    <property type="match status" value="1"/>
</dbReference>
<sequence>MTNLVEEMSPPRKSPSAASGARRNDECTLSLMISAKTVIATGVTRLTLVHPDGEELPEWSPGAHIDLKLANDVVRQYSLCGGVTDRSQWEICVRQLHDGRGGSNFIHNRLSAGDLVTVTGPRNHFELVNASKYLFIAGGIGITPMLPMIEQTDEREATWSLVYLGRSLSTMAFAESLKAAFPNNVSVHPNDQDQLADISSLLETIEADTAVYVCGPESLMRDLEDAADSRGLASNLHTERFSANPTGSVTCDRSFEVEFSSSAVTAIVKSGTTILETARALGIPASFSCSEGTCGTCETTILGGKADHRDTILSREEREANETMMICVSRAAGNSLILEM</sequence>
<dbReference type="InterPro" id="IPR017938">
    <property type="entry name" value="Riboflavin_synthase-like_b-brl"/>
</dbReference>
<dbReference type="InterPro" id="IPR006058">
    <property type="entry name" value="2Fe2S_fd_BS"/>
</dbReference>
<comment type="cofactor">
    <cofactor evidence="2">
        <name>FAD</name>
        <dbReference type="ChEBI" id="CHEBI:57692"/>
    </cofactor>
</comment>
<evidence type="ECO:0000256" key="8">
    <source>
        <dbReference type="ARBA" id="ARBA00023004"/>
    </source>
</evidence>
<dbReference type="InterPro" id="IPR001041">
    <property type="entry name" value="2Fe-2S_ferredoxin-type"/>
</dbReference>
<feature type="domain" description="2Fe-2S ferredoxin-type" evidence="11">
    <location>
        <begin position="255"/>
        <end position="340"/>
    </location>
</feature>
<dbReference type="SUPFAM" id="SSF54292">
    <property type="entry name" value="2Fe-2S ferredoxin-like"/>
    <property type="match status" value="1"/>
</dbReference>
<dbReference type="EMBL" id="FNTL01000005">
    <property type="protein sequence ID" value="SEE82038.1"/>
    <property type="molecule type" value="Genomic_DNA"/>
</dbReference>
<keyword evidence="4" id="KW-0288">FMN</keyword>
<dbReference type="PANTHER" id="PTHR47354:SF1">
    <property type="entry name" value="CARNITINE MONOOXYGENASE REDUCTASE SUBUNIT"/>
    <property type="match status" value="1"/>
</dbReference>
<dbReference type="CDD" id="cd00207">
    <property type="entry name" value="fer2"/>
    <property type="match status" value="1"/>
</dbReference>
<dbReference type="Pfam" id="PF00970">
    <property type="entry name" value="FAD_binding_6"/>
    <property type="match status" value="1"/>
</dbReference>
<evidence type="ECO:0000256" key="5">
    <source>
        <dbReference type="ARBA" id="ARBA00022714"/>
    </source>
</evidence>
<evidence type="ECO:0000256" key="3">
    <source>
        <dbReference type="ARBA" id="ARBA00022630"/>
    </source>
</evidence>
<reference evidence="14" key="1">
    <citation type="submission" date="2016-10" db="EMBL/GenBank/DDBJ databases">
        <authorList>
            <person name="Varghese N."/>
        </authorList>
    </citation>
    <scope>NUCLEOTIDE SEQUENCE [LARGE SCALE GENOMIC DNA]</scope>
    <source>
        <strain evidence="14">DSM 44719</strain>
    </source>
</reference>
<dbReference type="Gene3D" id="3.10.20.30">
    <property type="match status" value="1"/>
</dbReference>
<name>A0A1H5M0I0_RHOJO</name>
<gene>
    <name evidence="13" type="ORF">SAMN04490220_8515</name>
</gene>
<evidence type="ECO:0000256" key="1">
    <source>
        <dbReference type="ARBA" id="ARBA00001917"/>
    </source>
</evidence>
<dbReference type="SUPFAM" id="SSF52343">
    <property type="entry name" value="Ferredoxin reductase-like, C-terminal NADP-linked domain"/>
    <property type="match status" value="1"/>
</dbReference>
<evidence type="ECO:0000259" key="12">
    <source>
        <dbReference type="PROSITE" id="PS51384"/>
    </source>
</evidence>
<evidence type="ECO:0000256" key="2">
    <source>
        <dbReference type="ARBA" id="ARBA00001974"/>
    </source>
</evidence>
<evidence type="ECO:0000256" key="10">
    <source>
        <dbReference type="SAM" id="MobiDB-lite"/>
    </source>
</evidence>
<evidence type="ECO:0000259" key="11">
    <source>
        <dbReference type="PROSITE" id="PS51085"/>
    </source>
</evidence>
<dbReference type="CDD" id="cd06185">
    <property type="entry name" value="PDR_like"/>
    <property type="match status" value="1"/>
</dbReference>
<dbReference type="Pfam" id="PF22290">
    <property type="entry name" value="DmmA-like_N"/>
    <property type="match status" value="1"/>
</dbReference>
<accession>A0A1H5M0I0</accession>
<organism evidence="13 14">
    <name type="scientific">Rhodococcus jostii</name>
    <dbReference type="NCBI Taxonomy" id="132919"/>
    <lineage>
        <taxon>Bacteria</taxon>
        <taxon>Bacillati</taxon>
        <taxon>Actinomycetota</taxon>
        <taxon>Actinomycetes</taxon>
        <taxon>Mycobacteriales</taxon>
        <taxon>Nocardiaceae</taxon>
        <taxon>Rhodococcus</taxon>
    </lineage>
</organism>
<keyword evidence="7" id="KW-0560">Oxidoreductase</keyword>
<keyword evidence="6" id="KW-0479">Metal-binding</keyword>
<comment type="cofactor">
    <cofactor evidence="1">
        <name>FMN</name>
        <dbReference type="ChEBI" id="CHEBI:58210"/>
    </cofactor>
</comment>
<dbReference type="InterPro" id="IPR036010">
    <property type="entry name" value="2Fe-2S_ferredoxin-like_sf"/>
</dbReference>
<feature type="domain" description="FAD-binding FR-type" evidence="12">
    <location>
        <begin position="26"/>
        <end position="128"/>
    </location>
</feature>
<evidence type="ECO:0000256" key="7">
    <source>
        <dbReference type="ARBA" id="ARBA00023002"/>
    </source>
</evidence>
<dbReference type="PRINTS" id="PR00409">
    <property type="entry name" value="PHDIOXRDTASE"/>
</dbReference>
<dbReference type="InterPro" id="IPR039261">
    <property type="entry name" value="FNR_nucleotide-bd"/>
</dbReference>
<keyword evidence="5" id="KW-0001">2Fe-2S</keyword>
<keyword evidence="8" id="KW-0408">Iron</keyword>
<dbReference type="InterPro" id="IPR017927">
    <property type="entry name" value="FAD-bd_FR_type"/>
</dbReference>
<dbReference type="Pfam" id="PF00111">
    <property type="entry name" value="Fer2"/>
    <property type="match status" value="1"/>
</dbReference>
<evidence type="ECO:0000256" key="6">
    <source>
        <dbReference type="ARBA" id="ARBA00022723"/>
    </source>
</evidence>
<evidence type="ECO:0000313" key="13">
    <source>
        <dbReference type="EMBL" id="SEE82038.1"/>
    </source>
</evidence>
<keyword evidence="9" id="KW-0411">Iron-sulfur</keyword>
<dbReference type="Gene3D" id="3.40.50.80">
    <property type="entry name" value="Nucleotide-binding domain of ferredoxin-NADP reductase (FNR) module"/>
    <property type="match status" value="1"/>
</dbReference>
<dbReference type="Proteomes" id="UP000183407">
    <property type="component" value="Unassembled WGS sequence"/>
</dbReference>
<evidence type="ECO:0000313" key="14">
    <source>
        <dbReference type="Proteomes" id="UP000183407"/>
    </source>
</evidence>
<dbReference type="PROSITE" id="PS51085">
    <property type="entry name" value="2FE2S_FER_2"/>
    <property type="match status" value="1"/>
</dbReference>
<dbReference type="SUPFAM" id="SSF63380">
    <property type="entry name" value="Riboflavin synthase domain-like"/>
    <property type="match status" value="1"/>
</dbReference>
<dbReference type="Gene3D" id="2.40.30.10">
    <property type="entry name" value="Translation factors"/>
    <property type="match status" value="1"/>
</dbReference>
<dbReference type="AlphaFoldDB" id="A0A1H5M0I0"/>
<dbReference type="GO" id="GO:0051537">
    <property type="term" value="F:2 iron, 2 sulfur cluster binding"/>
    <property type="evidence" value="ECO:0007669"/>
    <property type="project" value="UniProtKB-KW"/>
</dbReference>
<dbReference type="PANTHER" id="PTHR47354">
    <property type="entry name" value="NADH OXIDOREDUCTASE HCR"/>
    <property type="match status" value="1"/>
</dbReference>
<dbReference type="InterPro" id="IPR012675">
    <property type="entry name" value="Beta-grasp_dom_sf"/>
</dbReference>
<dbReference type="GO" id="GO:0016491">
    <property type="term" value="F:oxidoreductase activity"/>
    <property type="evidence" value="ECO:0007669"/>
    <property type="project" value="UniProtKB-KW"/>
</dbReference>
<dbReference type="PROSITE" id="PS51384">
    <property type="entry name" value="FAD_FR"/>
    <property type="match status" value="1"/>
</dbReference>